<evidence type="ECO:0000256" key="7">
    <source>
        <dbReference type="ARBA" id="ARBA00022723"/>
    </source>
</evidence>
<organism evidence="13 14">
    <name type="scientific">Panaeolus cyanescens</name>
    <dbReference type="NCBI Taxonomy" id="181874"/>
    <lineage>
        <taxon>Eukaryota</taxon>
        <taxon>Fungi</taxon>
        <taxon>Dikarya</taxon>
        <taxon>Basidiomycota</taxon>
        <taxon>Agaricomycotina</taxon>
        <taxon>Agaricomycetes</taxon>
        <taxon>Agaricomycetidae</taxon>
        <taxon>Agaricales</taxon>
        <taxon>Agaricineae</taxon>
        <taxon>Galeropsidaceae</taxon>
        <taxon>Panaeolus</taxon>
    </lineage>
</organism>
<dbReference type="SUPFAM" id="SSF48264">
    <property type="entry name" value="Cytochrome P450"/>
    <property type="match status" value="2"/>
</dbReference>
<evidence type="ECO:0000256" key="1">
    <source>
        <dbReference type="ARBA" id="ARBA00001971"/>
    </source>
</evidence>
<evidence type="ECO:0000256" key="8">
    <source>
        <dbReference type="ARBA" id="ARBA00022989"/>
    </source>
</evidence>
<evidence type="ECO:0000256" key="11">
    <source>
        <dbReference type="ARBA" id="ARBA00023033"/>
    </source>
</evidence>
<comment type="subcellular location">
    <subcellularLocation>
        <location evidence="2">Membrane</location>
    </subcellularLocation>
</comment>
<dbReference type="EMBL" id="NHTK01005548">
    <property type="protein sequence ID" value="PPQ76652.1"/>
    <property type="molecule type" value="Genomic_DNA"/>
</dbReference>
<evidence type="ECO:0008006" key="15">
    <source>
        <dbReference type="Google" id="ProtNLM"/>
    </source>
</evidence>
<accession>A0A409WDP5</accession>
<keyword evidence="5" id="KW-0349">Heme</keyword>
<dbReference type="STRING" id="181874.A0A409WDP5"/>
<dbReference type="Proteomes" id="UP000284842">
    <property type="component" value="Unassembled WGS sequence"/>
</dbReference>
<dbReference type="GO" id="GO:0016705">
    <property type="term" value="F:oxidoreductase activity, acting on paired donors, with incorporation or reduction of molecular oxygen"/>
    <property type="evidence" value="ECO:0007669"/>
    <property type="project" value="InterPro"/>
</dbReference>
<reference evidence="13 14" key="1">
    <citation type="journal article" date="2018" name="Evol. Lett.">
        <title>Horizontal gene cluster transfer increased hallucinogenic mushroom diversity.</title>
        <authorList>
            <person name="Reynolds H.T."/>
            <person name="Vijayakumar V."/>
            <person name="Gluck-Thaler E."/>
            <person name="Korotkin H.B."/>
            <person name="Matheny P.B."/>
            <person name="Slot J.C."/>
        </authorList>
    </citation>
    <scope>NUCLEOTIDE SEQUENCE [LARGE SCALE GENOMIC DNA]</scope>
    <source>
        <strain evidence="13 14">2629</strain>
    </source>
</reference>
<dbReference type="InterPro" id="IPR001128">
    <property type="entry name" value="Cyt_P450"/>
</dbReference>
<evidence type="ECO:0000313" key="13">
    <source>
        <dbReference type="EMBL" id="PPQ76652.1"/>
    </source>
</evidence>
<dbReference type="PANTHER" id="PTHR24305:SF166">
    <property type="entry name" value="CYTOCHROME P450 12A4, MITOCHONDRIAL-RELATED"/>
    <property type="match status" value="1"/>
</dbReference>
<dbReference type="InterPro" id="IPR036396">
    <property type="entry name" value="Cyt_P450_sf"/>
</dbReference>
<evidence type="ECO:0000256" key="3">
    <source>
        <dbReference type="ARBA" id="ARBA00004721"/>
    </source>
</evidence>
<dbReference type="OrthoDB" id="1470350at2759"/>
<keyword evidence="8" id="KW-1133">Transmembrane helix</keyword>
<evidence type="ECO:0000256" key="4">
    <source>
        <dbReference type="ARBA" id="ARBA00010617"/>
    </source>
</evidence>
<evidence type="ECO:0000256" key="9">
    <source>
        <dbReference type="ARBA" id="ARBA00023002"/>
    </source>
</evidence>
<dbReference type="PRINTS" id="PR00385">
    <property type="entry name" value="P450"/>
</dbReference>
<dbReference type="InParanoid" id="A0A409WDP5"/>
<dbReference type="PANTHER" id="PTHR24305">
    <property type="entry name" value="CYTOCHROME P450"/>
    <property type="match status" value="1"/>
</dbReference>
<dbReference type="GO" id="GO:0004497">
    <property type="term" value="F:monooxygenase activity"/>
    <property type="evidence" value="ECO:0007669"/>
    <property type="project" value="UniProtKB-KW"/>
</dbReference>
<name>A0A409WDP5_9AGAR</name>
<dbReference type="InterPro" id="IPR050121">
    <property type="entry name" value="Cytochrome_P450_monoxygenase"/>
</dbReference>
<evidence type="ECO:0000256" key="5">
    <source>
        <dbReference type="ARBA" id="ARBA00022617"/>
    </source>
</evidence>
<keyword evidence="9" id="KW-0560">Oxidoreductase</keyword>
<comment type="cofactor">
    <cofactor evidence="1">
        <name>heme</name>
        <dbReference type="ChEBI" id="CHEBI:30413"/>
    </cofactor>
</comment>
<feature type="non-terminal residue" evidence="13">
    <location>
        <position position="1"/>
    </location>
</feature>
<dbReference type="GO" id="GO:0020037">
    <property type="term" value="F:heme binding"/>
    <property type="evidence" value="ECO:0007669"/>
    <property type="project" value="InterPro"/>
</dbReference>
<evidence type="ECO:0000256" key="2">
    <source>
        <dbReference type="ARBA" id="ARBA00004370"/>
    </source>
</evidence>
<dbReference type="Gene3D" id="1.10.630.10">
    <property type="entry name" value="Cytochrome P450"/>
    <property type="match status" value="3"/>
</dbReference>
<dbReference type="AlphaFoldDB" id="A0A409WDP5"/>
<gene>
    <name evidence="13" type="ORF">CVT24_011791</name>
</gene>
<proteinExistence type="inferred from homology"/>
<evidence type="ECO:0000256" key="10">
    <source>
        <dbReference type="ARBA" id="ARBA00023004"/>
    </source>
</evidence>
<dbReference type="Pfam" id="PF00067">
    <property type="entry name" value="p450"/>
    <property type="match status" value="3"/>
</dbReference>
<keyword evidence="12" id="KW-0472">Membrane</keyword>
<sequence>NPAFGPAQIRALTEIFVDKSIELLDVWLEEISKEGGYQGRIEVMSWLSRMTLDVIGLAGFNYKFNALSREPKNNELNKAFSVSFRAGTPRGIIPIIRGLFPPLRWLSAKGDSETLKARKTMDRIGQDLLKDSKSSLDASGKNATNNRNRDLLSLLLRANTNTDLPANQTMSDNEVLDQVPTFLVAGHETTSTATTWALYALARSPRAGNCYVDSPTMDQSNSLTYLDQVVRETLPPSLRAILNVGLIFLRKHRKFQGSGAICSPSWVVQGLASDSGSRWMKALLFTLIRAFEFGLAVPVSDITSKTSLALLAASAAFTGFGLYSPSSLWGNTKQIFEAENSVLHEQWVAEYGTTITYKAFLGMHRLYTTDTKAINHILMNSYIYQKPDAARYQLSQILGSGVFVVEEDKHKRQRCIMNPAFGAAHIREMTDIIVEKAIELRDLWLAESAKEGGKGRIDVLSWLSRFPFRPNEPWLSLIDLPITTGFNYCFNALTTGPESELNRAFSTIFKAGTALNVIPIVREMFPALRWLPAASERDTESKTARNAWANGKRSRDLLSPLPRANMSTNLPPSQRMTDEDVLAQVPTFLVVPDMKPPALQPHGRYTPSHKQLRQELLAVPTDAPTMDELNSLPYLDCVVRETLRIHAPVPSTMRVSVKDDILPLAQPIKDKDGNIVAENIRIRKGQTVFIPILVLNRAKEIWGDDAMEFKPERT</sequence>
<dbReference type="GO" id="GO:0005506">
    <property type="term" value="F:iron ion binding"/>
    <property type="evidence" value="ECO:0007669"/>
    <property type="project" value="InterPro"/>
</dbReference>
<evidence type="ECO:0000313" key="14">
    <source>
        <dbReference type="Proteomes" id="UP000284842"/>
    </source>
</evidence>
<protein>
    <recommendedName>
        <fullName evidence="15">Cytochrome P450</fullName>
    </recommendedName>
</protein>
<dbReference type="GO" id="GO:0016020">
    <property type="term" value="C:membrane"/>
    <property type="evidence" value="ECO:0007669"/>
    <property type="project" value="UniProtKB-SubCell"/>
</dbReference>
<comment type="similarity">
    <text evidence="4">Belongs to the cytochrome P450 family.</text>
</comment>
<keyword evidence="7" id="KW-0479">Metal-binding</keyword>
<keyword evidence="11" id="KW-0503">Monooxygenase</keyword>
<keyword evidence="6" id="KW-0812">Transmembrane</keyword>
<keyword evidence="10" id="KW-0408">Iron</keyword>
<comment type="caution">
    <text evidence="13">The sequence shown here is derived from an EMBL/GenBank/DDBJ whole genome shotgun (WGS) entry which is preliminary data.</text>
</comment>
<comment type="pathway">
    <text evidence="3">Secondary metabolite biosynthesis; terpenoid biosynthesis.</text>
</comment>
<keyword evidence="14" id="KW-1185">Reference proteome</keyword>
<evidence type="ECO:0000256" key="6">
    <source>
        <dbReference type="ARBA" id="ARBA00022692"/>
    </source>
</evidence>
<evidence type="ECO:0000256" key="12">
    <source>
        <dbReference type="ARBA" id="ARBA00023136"/>
    </source>
</evidence>